<gene>
    <name evidence="1" type="ORF">BDM02DRAFT_3097419</name>
</gene>
<organism evidence="1 2">
    <name type="scientific">Thelephora ganbajun</name>
    <name type="common">Ganba fungus</name>
    <dbReference type="NCBI Taxonomy" id="370292"/>
    <lineage>
        <taxon>Eukaryota</taxon>
        <taxon>Fungi</taxon>
        <taxon>Dikarya</taxon>
        <taxon>Basidiomycota</taxon>
        <taxon>Agaricomycotina</taxon>
        <taxon>Agaricomycetes</taxon>
        <taxon>Thelephorales</taxon>
        <taxon>Thelephoraceae</taxon>
        <taxon>Thelephora</taxon>
    </lineage>
</organism>
<sequence>MSSTLTAPPYQIIDTLSPGSEFYHRCLRALRKTCGIYGLLPSSHIIPQGLTLVTTNNMKRPVASGGFSDVWRAGGNGGQIFAIKHFRIYDPDDSQYVRKDFCKQVIISRRIRHENVLSIEGVAPELFDLCLVSKWLGNGNMLQFVRAHVGVDRRGLLVGITRGLHHLHSNEVVHGDLKGPNILIDERGNPLLSDFGLSSVTRNVTSVNASTPRSGGTVRWSAPELLEALFDKSKKQTPTTKSDVYALSMVIIELYTGHIPFADRRDPSVILMVAKGKRPPKPASAEALGLTPGVWELTKKCWHKKSSRRPDTSEILAHLESMLSPMYLNVGLLMTWKSIDREGKSGRFFASLRAAVEGT</sequence>
<reference evidence="1" key="2">
    <citation type="journal article" date="2020" name="Nat. Commun.">
        <title>Large-scale genome sequencing of mycorrhizal fungi provides insights into the early evolution of symbiotic traits.</title>
        <authorList>
            <person name="Miyauchi S."/>
            <person name="Kiss E."/>
            <person name="Kuo A."/>
            <person name="Drula E."/>
            <person name="Kohler A."/>
            <person name="Sanchez-Garcia M."/>
            <person name="Morin E."/>
            <person name="Andreopoulos B."/>
            <person name="Barry K.W."/>
            <person name="Bonito G."/>
            <person name="Buee M."/>
            <person name="Carver A."/>
            <person name="Chen C."/>
            <person name="Cichocki N."/>
            <person name="Clum A."/>
            <person name="Culley D."/>
            <person name="Crous P.W."/>
            <person name="Fauchery L."/>
            <person name="Girlanda M."/>
            <person name="Hayes R.D."/>
            <person name="Keri Z."/>
            <person name="LaButti K."/>
            <person name="Lipzen A."/>
            <person name="Lombard V."/>
            <person name="Magnuson J."/>
            <person name="Maillard F."/>
            <person name="Murat C."/>
            <person name="Nolan M."/>
            <person name="Ohm R.A."/>
            <person name="Pangilinan J."/>
            <person name="Pereira M.F."/>
            <person name="Perotto S."/>
            <person name="Peter M."/>
            <person name="Pfister S."/>
            <person name="Riley R."/>
            <person name="Sitrit Y."/>
            <person name="Stielow J.B."/>
            <person name="Szollosi G."/>
            <person name="Zifcakova L."/>
            <person name="Stursova M."/>
            <person name="Spatafora J.W."/>
            <person name="Tedersoo L."/>
            <person name="Vaario L.M."/>
            <person name="Yamada A."/>
            <person name="Yan M."/>
            <person name="Wang P."/>
            <person name="Xu J."/>
            <person name="Bruns T."/>
            <person name="Baldrian P."/>
            <person name="Vilgalys R."/>
            <person name="Dunand C."/>
            <person name="Henrissat B."/>
            <person name="Grigoriev I.V."/>
            <person name="Hibbett D."/>
            <person name="Nagy L.G."/>
            <person name="Martin F.M."/>
        </authorList>
    </citation>
    <scope>NUCLEOTIDE SEQUENCE</scope>
    <source>
        <strain evidence="1">P2</strain>
    </source>
</reference>
<protein>
    <submittedName>
        <fullName evidence="1">Kinase-like protein</fullName>
    </submittedName>
</protein>
<keyword evidence="2" id="KW-1185">Reference proteome</keyword>
<proteinExistence type="predicted"/>
<reference evidence="1" key="1">
    <citation type="submission" date="2019-10" db="EMBL/GenBank/DDBJ databases">
        <authorList>
            <consortium name="DOE Joint Genome Institute"/>
            <person name="Kuo A."/>
            <person name="Miyauchi S."/>
            <person name="Kiss E."/>
            <person name="Drula E."/>
            <person name="Kohler A."/>
            <person name="Sanchez-Garcia M."/>
            <person name="Andreopoulos B."/>
            <person name="Barry K.W."/>
            <person name="Bonito G."/>
            <person name="Buee M."/>
            <person name="Carver A."/>
            <person name="Chen C."/>
            <person name="Cichocki N."/>
            <person name="Clum A."/>
            <person name="Culley D."/>
            <person name="Crous P.W."/>
            <person name="Fauchery L."/>
            <person name="Girlanda M."/>
            <person name="Hayes R."/>
            <person name="Keri Z."/>
            <person name="Labutti K."/>
            <person name="Lipzen A."/>
            <person name="Lombard V."/>
            <person name="Magnuson J."/>
            <person name="Maillard F."/>
            <person name="Morin E."/>
            <person name="Murat C."/>
            <person name="Nolan M."/>
            <person name="Ohm R."/>
            <person name="Pangilinan J."/>
            <person name="Pereira M."/>
            <person name="Perotto S."/>
            <person name="Peter M."/>
            <person name="Riley R."/>
            <person name="Sitrit Y."/>
            <person name="Stielow B."/>
            <person name="Szollosi G."/>
            <person name="Zifcakova L."/>
            <person name="Stursova M."/>
            <person name="Spatafora J.W."/>
            <person name="Tedersoo L."/>
            <person name="Vaario L.-M."/>
            <person name="Yamada A."/>
            <person name="Yan M."/>
            <person name="Wang P."/>
            <person name="Xu J."/>
            <person name="Bruns T."/>
            <person name="Baldrian P."/>
            <person name="Vilgalys R."/>
            <person name="Henrissat B."/>
            <person name="Grigoriev I.V."/>
            <person name="Hibbett D."/>
            <person name="Nagy L.G."/>
            <person name="Martin F.M."/>
        </authorList>
    </citation>
    <scope>NUCLEOTIDE SEQUENCE</scope>
    <source>
        <strain evidence="1">P2</strain>
    </source>
</reference>
<evidence type="ECO:0000313" key="2">
    <source>
        <dbReference type="Proteomes" id="UP000886501"/>
    </source>
</evidence>
<accession>A0ACB6ZDH6</accession>
<name>A0ACB6ZDH6_THEGA</name>
<dbReference type="Proteomes" id="UP000886501">
    <property type="component" value="Unassembled WGS sequence"/>
</dbReference>
<comment type="caution">
    <text evidence="1">The sequence shown here is derived from an EMBL/GenBank/DDBJ whole genome shotgun (WGS) entry which is preliminary data.</text>
</comment>
<evidence type="ECO:0000313" key="1">
    <source>
        <dbReference type="EMBL" id="KAF9647855.1"/>
    </source>
</evidence>
<dbReference type="EMBL" id="MU118024">
    <property type="protein sequence ID" value="KAF9647855.1"/>
    <property type="molecule type" value="Genomic_DNA"/>
</dbReference>